<dbReference type="Pfam" id="PF05751">
    <property type="entry name" value="FixH"/>
    <property type="match status" value="1"/>
</dbReference>
<evidence type="ECO:0000313" key="3">
    <source>
        <dbReference type="Proteomes" id="UP001595533"/>
    </source>
</evidence>
<keyword evidence="1" id="KW-0472">Membrane</keyword>
<reference evidence="3" key="1">
    <citation type="journal article" date="2019" name="Int. J. Syst. Evol. Microbiol.">
        <title>The Global Catalogue of Microorganisms (GCM) 10K type strain sequencing project: providing services to taxonomists for standard genome sequencing and annotation.</title>
        <authorList>
            <consortium name="The Broad Institute Genomics Platform"/>
            <consortium name="The Broad Institute Genome Sequencing Center for Infectious Disease"/>
            <person name="Wu L."/>
            <person name="Ma J."/>
        </authorList>
    </citation>
    <scope>NUCLEOTIDE SEQUENCE [LARGE SCALE GENOMIC DNA]</scope>
    <source>
        <strain evidence="3">KCTC 42953</strain>
    </source>
</reference>
<dbReference type="RefSeq" id="WP_077411947.1">
    <property type="nucleotide sequence ID" value="NZ_JBHRTS010000006.1"/>
</dbReference>
<keyword evidence="1" id="KW-0812">Transmembrane</keyword>
<evidence type="ECO:0000256" key="1">
    <source>
        <dbReference type="SAM" id="Phobius"/>
    </source>
</evidence>
<accession>A0ABV7JFW7</accession>
<dbReference type="EMBL" id="JBHRTS010000006">
    <property type="protein sequence ID" value="MFC3194991.1"/>
    <property type="molecule type" value="Genomic_DNA"/>
</dbReference>
<sequence length="61" mass="7087">MTQQTTEKAVKLPWYKYPWVWFIISLPASAVVAGLYTVYIAQQNAPQVIVKQNKFQIDKED</sequence>
<proteinExistence type="predicted"/>
<keyword evidence="1" id="KW-1133">Transmembrane helix</keyword>
<name>A0ABV7JFW7_9GAMM</name>
<organism evidence="2 3">
    <name type="scientific">Marinicella sediminis</name>
    <dbReference type="NCBI Taxonomy" id="1792834"/>
    <lineage>
        <taxon>Bacteria</taxon>
        <taxon>Pseudomonadati</taxon>
        <taxon>Pseudomonadota</taxon>
        <taxon>Gammaproteobacteria</taxon>
        <taxon>Lysobacterales</taxon>
        <taxon>Marinicellaceae</taxon>
        <taxon>Marinicella</taxon>
    </lineage>
</organism>
<dbReference type="InterPro" id="IPR008620">
    <property type="entry name" value="FixH"/>
</dbReference>
<gene>
    <name evidence="2" type="ORF">ACFODZ_12135</name>
</gene>
<evidence type="ECO:0000313" key="2">
    <source>
        <dbReference type="EMBL" id="MFC3194991.1"/>
    </source>
</evidence>
<comment type="caution">
    <text evidence="2">The sequence shown here is derived from an EMBL/GenBank/DDBJ whole genome shotgun (WGS) entry which is preliminary data.</text>
</comment>
<dbReference type="Proteomes" id="UP001595533">
    <property type="component" value="Unassembled WGS sequence"/>
</dbReference>
<keyword evidence="3" id="KW-1185">Reference proteome</keyword>
<protein>
    <submittedName>
        <fullName evidence="2">FixH family protein</fullName>
    </submittedName>
</protein>
<feature type="transmembrane region" description="Helical" evidence="1">
    <location>
        <begin position="20"/>
        <end position="41"/>
    </location>
</feature>